<dbReference type="GO" id="GO:0004553">
    <property type="term" value="F:hydrolase activity, hydrolyzing O-glycosyl compounds"/>
    <property type="evidence" value="ECO:0007669"/>
    <property type="project" value="InterPro"/>
</dbReference>
<feature type="compositionally biased region" description="Polar residues" evidence="6">
    <location>
        <begin position="1"/>
        <end position="21"/>
    </location>
</feature>
<evidence type="ECO:0000256" key="1">
    <source>
        <dbReference type="ARBA" id="ARBA00008773"/>
    </source>
</evidence>
<reference evidence="7" key="1">
    <citation type="submission" date="2022-12" db="EMBL/GenBank/DDBJ databases">
        <title>Draft genome assemblies for two species of Escallonia (Escalloniales).</title>
        <authorList>
            <person name="Chanderbali A."/>
            <person name="Dervinis C."/>
            <person name="Anghel I."/>
            <person name="Soltis D."/>
            <person name="Soltis P."/>
            <person name="Zapata F."/>
        </authorList>
    </citation>
    <scope>NUCLEOTIDE SEQUENCE</scope>
    <source>
        <strain evidence="7">UCBG64.0493</strain>
        <tissue evidence="7">Leaf</tissue>
    </source>
</reference>
<proteinExistence type="inferred from homology"/>
<evidence type="ECO:0000256" key="6">
    <source>
        <dbReference type="SAM" id="MobiDB-lite"/>
    </source>
</evidence>
<dbReference type="Gene3D" id="3.20.20.80">
    <property type="entry name" value="Glycosidases"/>
    <property type="match status" value="1"/>
</dbReference>
<feature type="compositionally biased region" description="Basic and acidic residues" evidence="6">
    <location>
        <begin position="106"/>
        <end position="118"/>
    </location>
</feature>
<dbReference type="InterPro" id="IPR044965">
    <property type="entry name" value="Glyco_hydro_17_plant"/>
</dbReference>
<dbReference type="Proteomes" id="UP001188597">
    <property type="component" value="Unassembled WGS sequence"/>
</dbReference>
<dbReference type="EMBL" id="JAVXUP010000990">
    <property type="protein sequence ID" value="KAK3017605.1"/>
    <property type="molecule type" value="Genomic_DNA"/>
</dbReference>
<protein>
    <recommendedName>
        <fullName evidence="9">Beta-1,3-glucanase</fullName>
    </recommendedName>
</protein>
<feature type="region of interest" description="Disordered" evidence="6">
    <location>
        <begin position="1"/>
        <end position="30"/>
    </location>
</feature>
<evidence type="ECO:0000313" key="7">
    <source>
        <dbReference type="EMBL" id="KAK3017605.1"/>
    </source>
</evidence>
<evidence type="ECO:0000256" key="4">
    <source>
        <dbReference type="RuleBase" id="RU004335"/>
    </source>
</evidence>
<dbReference type="InterPro" id="IPR000490">
    <property type="entry name" value="Glyco_hydro_17"/>
</dbReference>
<keyword evidence="8" id="KW-1185">Reference proteome</keyword>
<dbReference type="InterPro" id="IPR017853">
    <property type="entry name" value="GH"/>
</dbReference>
<dbReference type="SUPFAM" id="SSF51445">
    <property type="entry name" value="(Trans)glycosidases"/>
    <property type="match status" value="1"/>
</dbReference>
<accession>A0AA88W082</accession>
<evidence type="ECO:0000256" key="2">
    <source>
        <dbReference type="ARBA" id="ARBA00022801"/>
    </source>
</evidence>
<evidence type="ECO:0000256" key="3">
    <source>
        <dbReference type="ARBA" id="ARBA00023295"/>
    </source>
</evidence>
<dbReference type="AlphaFoldDB" id="A0AA88W082"/>
<feature type="region of interest" description="Disordered" evidence="6">
    <location>
        <begin position="102"/>
        <end position="127"/>
    </location>
</feature>
<dbReference type="FunFam" id="3.20.20.80:FF:000010">
    <property type="entry name" value="glucan endo-1,3-beta-glucosidase, basic"/>
    <property type="match status" value="1"/>
</dbReference>
<keyword evidence="2 5" id="KW-0378">Hydrolase</keyword>
<evidence type="ECO:0000256" key="5">
    <source>
        <dbReference type="RuleBase" id="RU004336"/>
    </source>
</evidence>
<organism evidence="7 8">
    <name type="scientific">Escallonia herrerae</name>
    <dbReference type="NCBI Taxonomy" id="1293975"/>
    <lineage>
        <taxon>Eukaryota</taxon>
        <taxon>Viridiplantae</taxon>
        <taxon>Streptophyta</taxon>
        <taxon>Embryophyta</taxon>
        <taxon>Tracheophyta</taxon>
        <taxon>Spermatophyta</taxon>
        <taxon>Magnoliopsida</taxon>
        <taxon>eudicotyledons</taxon>
        <taxon>Gunneridae</taxon>
        <taxon>Pentapetalae</taxon>
        <taxon>asterids</taxon>
        <taxon>campanulids</taxon>
        <taxon>Escalloniales</taxon>
        <taxon>Escalloniaceae</taxon>
        <taxon>Escallonia</taxon>
    </lineage>
</organism>
<evidence type="ECO:0000313" key="8">
    <source>
        <dbReference type="Proteomes" id="UP001188597"/>
    </source>
</evidence>
<comment type="caution">
    <text evidence="7">The sequence shown here is derived from an EMBL/GenBank/DDBJ whole genome shotgun (WGS) entry which is preliminary data.</text>
</comment>
<evidence type="ECO:0008006" key="9">
    <source>
        <dbReference type="Google" id="ProtNLM"/>
    </source>
</evidence>
<dbReference type="PROSITE" id="PS00587">
    <property type="entry name" value="GLYCOSYL_HYDROL_F17"/>
    <property type="match status" value="1"/>
</dbReference>
<dbReference type="PANTHER" id="PTHR32227">
    <property type="entry name" value="GLUCAN ENDO-1,3-BETA-GLUCOSIDASE BG1-RELATED-RELATED"/>
    <property type="match status" value="1"/>
</dbReference>
<dbReference type="Pfam" id="PF00332">
    <property type="entry name" value="Glyco_hydro_17"/>
    <property type="match status" value="1"/>
</dbReference>
<sequence length="511" mass="55671">MSSHPNKPQSQQSHEVTTPPNDSRKRKFSDVDVSHSPYFKIRALVQQLRPHVIEVLRTPDFRNCEAANEIRKRMNLVMHLYKQIQAEGDQIGSWGMSACQPLLGERNPEKGHLGEPRHTGTQGERLQAKADPEKLAENKLPPSHISSGEKIDDYRTSASYIVGNSVVGRNFITFTNIRPPVCYGETKESYRRRRVKGIGVNYGLLGDNLPPPDQVIALLKSKNIQKIRIFDPNQDVLNALHGSDISVILGVRNEDLQQLASTPSFATTWVNTNVVPHSSSVRFTYVSAGNEVVGGELSSYVLGAMQNLDAALVAANIAIPVSTTVSLQVLGSSYPPSSGAFADPATMTPIVAFLSEKQSPLLVDAYPYFAYIGDPANIKLEYALFQETSNVVKDGELGYNNLFDAMVDATYAALEKVGGSNVDIVVSESGWPSAGYGDIATKGNAQTYVNNLIAHASAGTGTPKRPGKALETYVFALFNEDLKPGGTEQNFGLYYPDMTEVYPVNFAVTSG</sequence>
<dbReference type="GO" id="GO:0005975">
    <property type="term" value="P:carbohydrate metabolic process"/>
    <property type="evidence" value="ECO:0007669"/>
    <property type="project" value="InterPro"/>
</dbReference>
<name>A0AA88W082_9ASTE</name>
<keyword evidence="3 5" id="KW-0326">Glycosidase</keyword>
<comment type="similarity">
    <text evidence="1 4">Belongs to the glycosyl hydrolase 17 family.</text>
</comment>
<gene>
    <name evidence="7" type="ORF">RJ639_004839</name>
</gene>